<dbReference type="AlphaFoldDB" id="A0A6C0JUJ0"/>
<dbReference type="EMBL" id="MN740694">
    <property type="protein sequence ID" value="QHU08077.1"/>
    <property type="molecule type" value="Genomic_DNA"/>
</dbReference>
<reference evidence="1" key="1">
    <citation type="journal article" date="2020" name="Nature">
        <title>Giant virus diversity and host interactions through global metagenomics.</title>
        <authorList>
            <person name="Schulz F."/>
            <person name="Roux S."/>
            <person name="Paez-Espino D."/>
            <person name="Jungbluth S."/>
            <person name="Walsh D.A."/>
            <person name="Denef V.J."/>
            <person name="McMahon K.D."/>
            <person name="Konstantinidis K.T."/>
            <person name="Eloe-Fadrosh E.A."/>
            <person name="Kyrpides N.C."/>
            <person name="Woyke T."/>
        </authorList>
    </citation>
    <scope>NUCLEOTIDE SEQUENCE</scope>
    <source>
        <strain evidence="1">GVMAG-S-1062768-28</strain>
    </source>
</reference>
<protein>
    <submittedName>
        <fullName evidence="1">Uncharacterized protein</fullName>
    </submittedName>
</protein>
<organism evidence="1">
    <name type="scientific">viral metagenome</name>
    <dbReference type="NCBI Taxonomy" id="1070528"/>
    <lineage>
        <taxon>unclassified sequences</taxon>
        <taxon>metagenomes</taxon>
        <taxon>organismal metagenomes</taxon>
    </lineage>
</organism>
<sequence length="68" mass="8292">MSKQEYLAELQKMLTEAEEQYALYDKISFRDGEDNEYRRYVYSGMLDWEGRIFDLKEKLLDVKYSFDS</sequence>
<accession>A0A6C0JUJ0</accession>
<name>A0A6C0JUJ0_9ZZZZ</name>
<evidence type="ECO:0000313" key="1">
    <source>
        <dbReference type="EMBL" id="QHU08077.1"/>
    </source>
</evidence>
<proteinExistence type="predicted"/>